<keyword evidence="3" id="KW-1185">Reference proteome</keyword>
<sequence>MQTQLSRADFYALLALMLVRDEISNTDFEKQFGFTIVGKQRVRLEKSGYIASRKVGRTFHCELTDEGWHRVEQEMSSPAPKGTPRQQRIDYALRNAFAAHMRAMNVHLADIATAAHTESAPPSDPTPAPEPEATTGHANDTALFTAYESLAEAPGSWVQLHQLRSKLAGERSTVDDLLRQLFRARRIDLIPEVNQKTLTPQDRAAAIVVGGEDKHLIAIGGPL</sequence>
<reference evidence="2" key="1">
    <citation type="submission" date="2021-02" db="EMBL/GenBank/DDBJ databases">
        <title>Natronoglycomyces albus gen. nov., sp. nov, a haloalkaliphilic actinobacterium from a soda solonchak soil.</title>
        <authorList>
            <person name="Sorokin D.Y."/>
            <person name="Khijniak T.V."/>
            <person name="Zakharycheva A.P."/>
            <person name="Boueva O.V."/>
            <person name="Ariskina E.V."/>
            <person name="Hahnke R.L."/>
            <person name="Bunk B."/>
            <person name="Sproer C."/>
            <person name="Schumann P."/>
            <person name="Evtushenko L.I."/>
            <person name="Kublanov I.V."/>
        </authorList>
    </citation>
    <scope>NUCLEOTIDE SEQUENCE</scope>
    <source>
        <strain evidence="2">DSM 106290</strain>
    </source>
</reference>
<dbReference type="RefSeq" id="WP_213172041.1">
    <property type="nucleotide sequence ID" value="NZ_CP070496.1"/>
</dbReference>
<dbReference type="EMBL" id="CP070496">
    <property type="protein sequence ID" value="QSB06030.1"/>
    <property type="molecule type" value="Genomic_DNA"/>
</dbReference>
<evidence type="ECO:0000313" key="3">
    <source>
        <dbReference type="Proteomes" id="UP000662939"/>
    </source>
</evidence>
<evidence type="ECO:0000313" key="2">
    <source>
        <dbReference type="EMBL" id="QSB06030.1"/>
    </source>
</evidence>
<name>A0A895XUX8_9ACTN</name>
<evidence type="ECO:0000256" key="1">
    <source>
        <dbReference type="SAM" id="MobiDB-lite"/>
    </source>
</evidence>
<organism evidence="2 3">
    <name type="scientific">Natronoglycomyces albus</name>
    <dbReference type="NCBI Taxonomy" id="2811108"/>
    <lineage>
        <taxon>Bacteria</taxon>
        <taxon>Bacillati</taxon>
        <taxon>Actinomycetota</taxon>
        <taxon>Actinomycetes</taxon>
        <taxon>Glycomycetales</taxon>
        <taxon>Glycomycetaceae</taxon>
        <taxon>Natronoglycomyces</taxon>
    </lineage>
</organism>
<dbReference type="Proteomes" id="UP000662939">
    <property type="component" value="Chromosome"/>
</dbReference>
<proteinExistence type="predicted"/>
<protein>
    <submittedName>
        <fullName evidence="2">Uncharacterized protein</fullName>
    </submittedName>
</protein>
<gene>
    <name evidence="2" type="ORF">JQS30_03650</name>
</gene>
<dbReference type="KEGG" id="nav:JQS30_03650"/>
<accession>A0A895XUX8</accession>
<feature type="region of interest" description="Disordered" evidence="1">
    <location>
        <begin position="116"/>
        <end position="136"/>
    </location>
</feature>
<dbReference type="AlphaFoldDB" id="A0A895XUX8"/>